<feature type="chain" id="PRO_5039400325" evidence="5">
    <location>
        <begin position="22"/>
        <end position="357"/>
    </location>
</feature>
<feature type="domain" description="Periplasmic binding protein" evidence="6">
    <location>
        <begin position="62"/>
        <end position="316"/>
    </location>
</feature>
<dbReference type="PANTHER" id="PTHR46847:SF1">
    <property type="entry name" value="D-ALLOSE-BINDING PERIPLASMIC PROTEIN-RELATED"/>
    <property type="match status" value="1"/>
</dbReference>
<evidence type="ECO:0000256" key="1">
    <source>
        <dbReference type="ARBA" id="ARBA00004196"/>
    </source>
</evidence>
<comment type="subcellular location">
    <subcellularLocation>
        <location evidence="1">Cell envelope</location>
    </subcellularLocation>
</comment>
<dbReference type="PANTHER" id="PTHR46847">
    <property type="entry name" value="D-ALLOSE-BINDING PERIPLASMIC PROTEIN-RELATED"/>
    <property type="match status" value="1"/>
</dbReference>
<dbReference type="GO" id="GO:0030313">
    <property type="term" value="C:cell envelope"/>
    <property type="evidence" value="ECO:0007669"/>
    <property type="project" value="UniProtKB-SubCell"/>
</dbReference>
<dbReference type="Pfam" id="PF13407">
    <property type="entry name" value="Peripla_BP_4"/>
    <property type="match status" value="1"/>
</dbReference>
<accession>A0A8J6JD43</accession>
<dbReference type="RefSeq" id="WP_186906396.1">
    <property type="nucleotide sequence ID" value="NZ_JACOPP010000002.1"/>
</dbReference>
<reference evidence="7" key="1">
    <citation type="submission" date="2020-08" db="EMBL/GenBank/DDBJ databases">
        <title>Genome public.</title>
        <authorList>
            <person name="Liu C."/>
            <person name="Sun Q."/>
        </authorList>
    </citation>
    <scope>NUCLEOTIDE SEQUENCE</scope>
    <source>
        <strain evidence="7">NSJ-51</strain>
    </source>
</reference>
<dbReference type="CDD" id="cd01536">
    <property type="entry name" value="PBP1_ABC_sugar_binding-like"/>
    <property type="match status" value="1"/>
</dbReference>
<dbReference type="GO" id="GO:0030246">
    <property type="term" value="F:carbohydrate binding"/>
    <property type="evidence" value="ECO:0007669"/>
    <property type="project" value="UniProtKB-ARBA"/>
</dbReference>
<evidence type="ECO:0000259" key="6">
    <source>
        <dbReference type="Pfam" id="PF13407"/>
    </source>
</evidence>
<evidence type="ECO:0000256" key="3">
    <source>
        <dbReference type="ARBA" id="ARBA00022729"/>
    </source>
</evidence>
<evidence type="ECO:0000313" key="8">
    <source>
        <dbReference type="Proteomes" id="UP000661435"/>
    </source>
</evidence>
<dbReference type="InterPro" id="IPR028082">
    <property type="entry name" value="Peripla_BP_I"/>
</dbReference>
<name>A0A8J6JD43_9FIRM</name>
<gene>
    <name evidence="7" type="ORF">H8S57_01970</name>
</gene>
<dbReference type="SUPFAM" id="SSF53822">
    <property type="entry name" value="Periplasmic binding protein-like I"/>
    <property type="match status" value="1"/>
</dbReference>
<comment type="similarity">
    <text evidence="2">Belongs to the bacterial solute-binding protein 2 family.</text>
</comment>
<evidence type="ECO:0000256" key="5">
    <source>
        <dbReference type="SAM" id="SignalP"/>
    </source>
</evidence>
<proteinExistence type="inferred from homology"/>
<dbReference type="Gene3D" id="3.40.50.2300">
    <property type="match status" value="2"/>
</dbReference>
<dbReference type="InterPro" id="IPR025997">
    <property type="entry name" value="SBP_2_dom"/>
</dbReference>
<dbReference type="AlphaFoldDB" id="A0A8J6JD43"/>
<protein>
    <submittedName>
        <fullName evidence="7">Sugar ABC transporter substrate-binding protein</fullName>
    </submittedName>
</protein>
<dbReference type="Proteomes" id="UP000661435">
    <property type="component" value="Unassembled WGS sequence"/>
</dbReference>
<keyword evidence="3 5" id="KW-0732">Signal</keyword>
<organism evidence="7 8">
    <name type="scientific">Lawsonibacter hominis</name>
    <dbReference type="NCBI Taxonomy" id="2763053"/>
    <lineage>
        <taxon>Bacteria</taxon>
        <taxon>Bacillati</taxon>
        <taxon>Bacillota</taxon>
        <taxon>Clostridia</taxon>
        <taxon>Eubacteriales</taxon>
        <taxon>Oscillospiraceae</taxon>
        <taxon>Lawsonibacter</taxon>
    </lineage>
</organism>
<evidence type="ECO:0000256" key="2">
    <source>
        <dbReference type="ARBA" id="ARBA00007639"/>
    </source>
</evidence>
<sequence>MKLKRHFALAIALILMLGLFAGCGGDTANSAPSAAPSAPASDETPSAAPDSSASTSGAGLKIALSSQHLTNDFNRGILAGVEAKAAELGAELITANAQGDSNKQVSDIENFLTMDVDAVIIGGGEGPAFAPVMQKMAELGIPCITVDITSEYSTCNLTSDNFNGGEQLALYVTNKLGGKGNILALDTPGWHSLEIRLRMLDAVIMDYPDLNVVQTISIGTQDAVNNYYKEVKSYLQGNSDIDAIYCSWGLAAVGASQAVRELGLQDQIFVVCTDADQVVLEEMRQEDSPLTAVVGQYPDRLGSGAVEMAVSAANGNQVPGEAYAPIILIEKTDPNAWFSAPAIMTVEDAWTTLYPEA</sequence>
<evidence type="ECO:0000313" key="7">
    <source>
        <dbReference type="EMBL" id="MBC5732494.1"/>
    </source>
</evidence>
<feature type="signal peptide" evidence="5">
    <location>
        <begin position="1"/>
        <end position="21"/>
    </location>
</feature>
<comment type="caution">
    <text evidence="7">The sequence shown here is derived from an EMBL/GenBank/DDBJ whole genome shotgun (WGS) entry which is preliminary data.</text>
</comment>
<dbReference type="PROSITE" id="PS51257">
    <property type="entry name" value="PROKAR_LIPOPROTEIN"/>
    <property type="match status" value="1"/>
</dbReference>
<evidence type="ECO:0000256" key="4">
    <source>
        <dbReference type="SAM" id="MobiDB-lite"/>
    </source>
</evidence>
<dbReference type="EMBL" id="JACOPP010000002">
    <property type="protein sequence ID" value="MBC5732494.1"/>
    <property type="molecule type" value="Genomic_DNA"/>
</dbReference>
<keyword evidence="8" id="KW-1185">Reference proteome</keyword>
<feature type="region of interest" description="Disordered" evidence="4">
    <location>
        <begin position="30"/>
        <end position="54"/>
    </location>
</feature>